<feature type="compositionally biased region" description="Acidic residues" evidence="1">
    <location>
        <begin position="88"/>
        <end position="99"/>
    </location>
</feature>
<proteinExistence type="predicted"/>
<comment type="caution">
    <text evidence="2">The sequence shown here is derived from an EMBL/GenBank/DDBJ whole genome shotgun (WGS) entry which is preliminary data.</text>
</comment>
<gene>
    <name evidence="2" type="ORF">OEA41_003692</name>
</gene>
<evidence type="ECO:0000313" key="3">
    <source>
        <dbReference type="Proteomes" id="UP001276659"/>
    </source>
</evidence>
<dbReference type="Proteomes" id="UP001276659">
    <property type="component" value="Unassembled WGS sequence"/>
</dbReference>
<protein>
    <submittedName>
        <fullName evidence="2">Uncharacterized protein</fullName>
    </submittedName>
</protein>
<name>A0AAD9Z8V5_9LECA</name>
<accession>A0AAD9Z8V5</accession>
<evidence type="ECO:0000256" key="1">
    <source>
        <dbReference type="SAM" id="MobiDB-lite"/>
    </source>
</evidence>
<organism evidence="2 3">
    <name type="scientific">Lepraria neglecta</name>
    <dbReference type="NCBI Taxonomy" id="209136"/>
    <lineage>
        <taxon>Eukaryota</taxon>
        <taxon>Fungi</taxon>
        <taxon>Dikarya</taxon>
        <taxon>Ascomycota</taxon>
        <taxon>Pezizomycotina</taxon>
        <taxon>Lecanoromycetes</taxon>
        <taxon>OSLEUM clade</taxon>
        <taxon>Lecanoromycetidae</taxon>
        <taxon>Lecanorales</taxon>
        <taxon>Lecanorineae</taxon>
        <taxon>Stereocaulaceae</taxon>
        <taxon>Lepraria</taxon>
    </lineage>
</organism>
<reference evidence="2" key="1">
    <citation type="submission" date="2022-11" db="EMBL/GenBank/DDBJ databases">
        <title>Chromosomal genome sequence assembly and mating type (MAT) locus characterization of the leprose asexual lichenized fungus Lepraria neglecta (Nyl.) Erichsen.</title>
        <authorList>
            <person name="Allen J.L."/>
            <person name="Pfeffer B."/>
        </authorList>
    </citation>
    <scope>NUCLEOTIDE SEQUENCE</scope>
    <source>
        <strain evidence="2">Allen 5258</strain>
    </source>
</reference>
<evidence type="ECO:0000313" key="2">
    <source>
        <dbReference type="EMBL" id="KAK3171608.1"/>
    </source>
</evidence>
<dbReference type="AlphaFoldDB" id="A0AAD9Z8V5"/>
<dbReference type="EMBL" id="JASNWA010000008">
    <property type="protein sequence ID" value="KAK3171608.1"/>
    <property type="molecule type" value="Genomic_DNA"/>
</dbReference>
<keyword evidence="3" id="KW-1185">Reference proteome</keyword>
<feature type="region of interest" description="Disordered" evidence="1">
    <location>
        <begin position="37"/>
        <end position="99"/>
    </location>
</feature>
<feature type="compositionally biased region" description="Basic residues" evidence="1">
    <location>
        <begin position="47"/>
        <end position="66"/>
    </location>
</feature>
<feature type="compositionally biased region" description="Basic and acidic residues" evidence="1">
    <location>
        <begin position="37"/>
        <end position="46"/>
    </location>
</feature>
<sequence length="99" mass="11150">MPDAYIVTADKGEIFMILAPWQPQAVYCADYTATDAREDGAHDLRKPQKSSQKKGKTSRRQRKIRKEKGSLSEGSEDEVPVLRRGAQEPDEDDDSNEIV</sequence>